<dbReference type="RefSeq" id="WP_167577301.1">
    <property type="nucleotide sequence ID" value="NZ_CP050321.1"/>
</dbReference>
<dbReference type="Proteomes" id="UP000503580">
    <property type="component" value="Chromosome"/>
</dbReference>
<sequence length="106" mass="11935">MIAVASAFFTPEPSTDELAFFGLSKDDYDETVIDVWPDIWPAFVVFRAACTQWRVGINGITGLDYNVLPWLMKVYATEDEVTAINDIQIMEAAVLNIFRQSQSVSH</sequence>
<dbReference type="KEGG" id="kgn:GY169_12895"/>
<protein>
    <submittedName>
        <fullName evidence="1">DUF1799 domain-containing protein</fullName>
    </submittedName>
</protein>
<proteinExistence type="predicted"/>
<evidence type="ECO:0000313" key="1">
    <source>
        <dbReference type="EMBL" id="QIR29684.1"/>
    </source>
</evidence>
<dbReference type="EMBL" id="CP050321">
    <property type="protein sequence ID" value="QIR29684.1"/>
    <property type="molecule type" value="Genomic_DNA"/>
</dbReference>
<gene>
    <name evidence="1" type="ORF">GY169_12895</name>
</gene>
<dbReference type="Pfam" id="PF08809">
    <property type="entry name" value="DUF1799"/>
    <property type="match status" value="1"/>
</dbReference>
<dbReference type="InterPro" id="IPR014915">
    <property type="entry name" value="Phage_TLS_TfmB"/>
</dbReference>
<evidence type="ECO:0000313" key="2">
    <source>
        <dbReference type="Proteomes" id="UP000503580"/>
    </source>
</evidence>
<name>A0A6G9RRU2_9ENTR</name>
<organism evidence="1 2">
    <name type="scientific">Kluyvera genomosp. 3</name>
    <dbReference type="NCBI Taxonomy" id="2774055"/>
    <lineage>
        <taxon>Bacteria</taxon>
        <taxon>Pseudomonadati</taxon>
        <taxon>Pseudomonadota</taxon>
        <taxon>Gammaproteobacteria</taxon>
        <taxon>Enterobacterales</taxon>
        <taxon>Enterobacteriaceae</taxon>
        <taxon>Kluyvera</taxon>
    </lineage>
</organism>
<accession>A0A6G9RRU2</accession>
<dbReference type="AlphaFoldDB" id="A0A6G9RRU2"/>
<keyword evidence="2" id="KW-1185">Reference proteome</keyword>
<reference evidence="1 2" key="1">
    <citation type="submission" date="2020-02" db="EMBL/GenBank/DDBJ databases">
        <title>Whole genome PO2S7.</title>
        <authorList>
            <person name="Singha K.M."/>
        </authorList>
    </citation>
    <scope>NUCLEOTIDE SEQUENCE [LARGE SCALE GENOMIC DNA]</scope>
    <source>
        <strain evidence="1 2">PO2S7</strain>
    </source>
</reference>